<reference evidence="1 2" key="1">
    <citation type="submission" date="2018-06" db="EMBL/GenBank/DDBJ databases">
        <title>Genomic Encyclopedia of Type Strains, Phase III (KMG-III): the genomes of soil and plant-associated and newly described type strains.</title>
        <authorList>
            <person name="Whitman W."/>
        </authorList>
    </citation>
    <scope>NUCLEOTIDE SEQUENCE [LARGE SCALE GENOMIC DNA]</scope>
    <source>
        <strain evidence="1 2">CECT 7022</strain>
    </source>
</reference>
<sequence length="115" mass="13307">MPRIAKSFLLIMVVIGLLGGCSGVNKEDQEIIDRSESIAIKYLKDTYNLNDVVITRRQLQPRMAMARVTVYGYVRGHEEQHFNVSVNYESNKAELLSFSREFRNMLSERGFDPYK</sequence>
<comment type="caution">
    <text evidence="1">The sequence shown here is derived from an EMBL/GenBank/DDBJ whole genome shotgun (WGS) entry which is preliminary data.</text>
</comment>
<organism evidence="1 2">
    <name type="scientific">Paenibacillus barcinonensis</name>
    <dbReference type="NCBI Taxonomy" id="198119"/>
    <lineage>
        <taxon>Bacteria</taxon>
        <taxon>Bacillati</taxon>
        <taxon>Bacillota</taxon>
        <taxon>Bacilli</taxon>
        <taxon>Bacillales</taxon>
        <taxon>Paenibacillaceae</taxon>
        <taxon>Paenibacillus</taxon>
    </lineage>
</organism>
<dbReference type="Proteomes" id="UP000247790">
    <property type="component" value="Unassembled WGS sequence"/>
</dbReference>
<dbReference type="AlphaFoldDB" id="A0A2V4UNU4"/>
<evidence type="ECO:0000313" key="2">
    <source>
        <dbReference type="Proteomes" id="UP000247790"/>
    </source>
</evidence>
<evidence type="ECO:0000313" key="1">
    <source>
        <dbReference type="EMBL" id="PYE41843.1"/>
    </source>
</evidence>
<proteinExistence type="predicted"/>
<gene>
    <name evidence="1" type="ORF">DFQ00_1573</name>
</gene>
<protein>
    <submittedName>
        <fullName evidence="1">Uncharacterized protein</fullName>
    </submittedName>
</protein>
<accession>A0A2V4UNU4</accession>
<dbReference type="PROSITE" id="PS51257">
    <property type="entry name" value="PROKAR_LIPOPROTEIN"/>
    <property type="match status" value="1"/>
</dbReference>
<name>A0A2V4UNU4_PAEBA</name>
<dbReference type="EMBL" id="QJSW01000057">
    <property type="protein sequence ID" value="PYE41843.1"/>
    <property type="molecule type" value="Genomic_DNA"/>
</dbReference>